<proteinExistence type="predicted"/>
<sequence length="52" mass="5841">MYDTKIVICINCKKPIGEIELDSTMDNPLCGQCTLEESFSMTKSRINTVQVV</sequence>
<gene>
    <name evidence="1" type="ORF">Nlim_1653</name>
</gene>
<comment type="caution">
    <text evidence="1">The sequence shown here is derived from an EMBL/GenBank/DDBJ whole genome shotgun (WGS) entry which is preliminary data.</text>
</comment>
<protein>
    <submittedName>
        <fullName evidence="1">Uncharacterized protein</fullName>
    </submittedName>
</protein>
<dbReference type="AlphaFoldDB" id="F3KMA6"/>
<organism evidence="1">
    <name type="scientific">Candidatus Nitrosarchaeum limnium SFB1</name>
    <dbReference type="NCBI Taxonomy" id="886738"/>
    <lineage>
        <taxon>Archaea</taxon>
        <taxon>Nitrososphaerota</taxon>
        <taxon>Nitrososphaeria</taxon>
        <taxon>Nitrosopumilales</taxon>
        <taxon>Nitrosopumilaceae</taxon>
        <taxon>Nitrosarchaeum</taxon>
    </lineage>
</organism>
<dbReference type="STRING" id="886738.Nlim_1653"/>
<reference evidence="1" key="1">
    <citation type="journal article" date="2011" name="PLoS ONE">
        <title>Genome of a low-salinity ammonia-oxidizing archaeon determined by single-cell and metagenomic analysis.</title>
        <authorList>
            <person name="Blainey P.C."/>
            <person name="Mosier A.C."/>
            <person name="Potanina A."/>
            <person name="Francis C.A."/>
            <person name="Quake S.R."/>
        </authorList>
    </citation>
    <scope>NUCLEOTIDE SEQUENCE [LARGE SCALE GENOMIC DNA]</scope>
    <source>
        <strain evidence="1">SFB1</strain>
    </source>
</reference>
<dbReference type="EMBL" id="AEGP01000062">
    <property type="protein sequence ID" value="EGG41495.1"/>
    <property type="molecule type" value="Genomic_DNA"/>
</dbReference>
<evidence type="ECO:0000313" key="1">
    <source>
        <dbReference type="EMBL" id="EGG41495.1"/>
    </source>
</evidence>
<dbReference type="Proteomes" id="UP000004348">
    <property type="component" value="Chromosome"/>
</dbReference>
<name>F3KMA6_9ARCH</name>
<dbReference type="HOGENOM" id="CLU_3075151_0_0_2"/>
<accession>F3KMA6</accession>